<dbReference type="SUPFAM" id="SSF54285">
    <property type="entry name" value="MoaD/ThiS"/>
    <property type="match status" value="1"/>
</dbReference>
<dbReference type="InterPro" id="IPR016155">
    <property type="entry name" value="Mopterin_synth/thiamin_S_b"/>
</dbReference>
<reference evidence="2" key="1">
    <citation type="submission" date="2014-06" db="EMBL/GenBank/DDBJ databases">
        <authorList>
            <person name="Winans N.J."/>
            <person name="Newell P.D."/>
            <person name="Douglas A.E."/>
        </authorList>
    </citation>
    <scope>NUCLEOTIDE SEQUENCE [LARGE SCALE GENOMIC DNA]</scope>
</reference>
<evidence type="ECO:0000313" key="1">
    <source>
        <dbReference type="EMBL" id="OUJ13382.1"/>
    </source>
</evidence>
<dbReference type="Gene3D" id="3.10.20.30">
    <property type="match status" value="1"/>
</dbReference>
<dbReference type="Pfam" id="PF02597">
    <property type="entry name" value="ThiS"/>
    <property type="match status" value="1"/>
</dbReference>
<dbReference type="CDD" id="cd00565">
    <property type="entry name" value="Ubl_ThiS"/>
    <property type="match status" value="1"/>
</dbReference>
<accession>A0A252BX26</accession>
<gene>
    <name evidence="1" type="ORF">HK26_10745</name>
</gene>
<dbReference type="PANTHER" id="PTHR34472">
    <property type="entry name" value="SULFUR CARRIER PROTEIN THIS"/>
    <property type="match status" value="1"/>
</dbReference>
<dbReference type="RefSeq" id="WP_086638584.1">
    <property type="nucleotide sequence ID" value="NZ_JOPJ01000006.1"/>
</dbReference>
<dbReference type="NCBIfam" id="TIGR01683">
    <property type="entry name" value="thiS"/>
    <property type="match status" value="1"/>
</dbReference>
<proteinExistence type="predicted"/>
<dbReference type="InterPro" id="IPR003749">
    <property type="entry name" value="ThiS/MoaD-like"/>
</dbReference>
<dbReference type="AlphaFoldDB" id="A0A252BX26"/>
<dbReference type="OrthoDB" id="197113at2"/>
<dbReference type="InterPro" id="IPR012675">
    <property type="entry name" value="Beta-grasp_dom_sf"/>
</dbReference>
<evidence type="ECO:0000313" key="2">
    <source>
        <dbReference type="Proteomes" id="UP000194931"/>
    </source>
</evidence>
<dbReference type="STRING" id="1236501.GCA_000613865_03350"/>
<dbReference type="EMBL" id="JOPJ01000006">
    <property type="protein sequence ID" value="OUJ13382.1"/>
    <property type="molecule type" value="Genomic_DNA"/>
</dbReference>
<sequence length="65" mass="6754">MKITVNDETQEVSATTLAGLIDELGYGGARIATALDGHFVPKTERLRATLAAGARVEIVAPMQGG</sequence>
<dbReference type="eggNOG" id="COG2104">
    <property type="taxonomic scope" value="Bacteria"/>
</dbReference>
<dbReference type="PANTHER" id="PTHR34472:SF1">
    <property type="entry name" value="SULFUR CARRIER PROTEIN THIS"/>
    <property type="match status" value="1"/>
</dbReference>
<dbReference type="InterPro" id="IPR010035">
    <property type="entry name" value="Thi_S"/>
</dbReference>
<protein>
    <submittedName>
        <fullName evidence="1">Thiamine biosynthesis protein</fullName>
    </submittedName>
</protein>
<organism evidence="1 2">
    <name type="scientific">Acetobacter okinawensis</name>
    <dbReference type="NCBI Taxonomy" id="1076594"/>
    <lineage>
        <taxon>Bacteria</taxon>
        <taxon>Pseudomonadati</taxon>
        <taxon>Pseudomonadota</taxon>
        <taxon>Alphaproteobacteria</taxon>
        <taxon>Acetobacterales</taxon>
        <taxon>Acetobacteraceae</taxon>
        <taxon>Acetobacter</taxon>
    </lineage>
</organism>
<dbReference type="Proteomes" id="UP000194931">
    <property type="component" value="Unassembled WGS sequence"/>
</dbReference>
<keyword evidence="2" id="KW-1185">Reference proteome</keyword>
<comment type="caution">
    <text evidence="1">The sequence shown here is derived from an EMBL/GenBank/DDBJ whole genome shotgun (WGS) entry which is preliminary data.</text>
</comment>
<name>A0A252BX26_9PROT</name>